<feature type="region of interest" description="Disordered" evidence="1">
    <location>
        <begin position="148"/>
        <end position="206"/>
    </location>
</feature>
<dbReference type="AlphaFoldDB" id="A0A1B0D949"/>
<protein>
    <submittedName>
        <fullName evidence="2">Uncharacterized protein</fullName>
    </submittedName>
</protein>
<dbReference type="Proteomes" id="UP000092462">
    <property type="component" value="Unassembled WGS sequence"/>
</dbReference>
<dbReference type="EnsemblMetazoa" id="PPAI004161-RA">
    <property type="protein sequence ID" value="PPAI004161-PA"/>
    <property type="gene ID" value="PPAI004161"/>
</dbReference>
<feature type="compositionally biased region" description="Acidic residues" evidence="1">
    <location>
        <begin position="60"/>
        <end position="71"/>
    </location>
</feature>
<reference evidence="2" key="1">
    <citation type="submission" date="2022-08" db="UniProtKB">
        <authorList>
            <consortium name="EnsemblMetazoa"/>
        </authorList>
    </citation>
    <scope>IDENTIFICATION</scope>
    <source>
        <strain evidence="2">Israel</strain>
    </source>
</reference>
<evidence type="ECO:0000256" key="1">
    <source>
        <dbReference type="SAM" id="MobiDB-lite"/>
    </source>
</evidence>
<evidence type="ECO:0000313" key="3">
    <source>
        <dbReference type="Proteomes" id="UP000092462"/>
    </source>
</evidence>
<feature type="compositionally biased region" description="Acidic residues" evidence="1">
    <location>
        <begin position="156"/>
        <end position="178"/>
    </location>
</feature>
<proteinExistence type="predicted"/>
<dbReference type="VEuPathDB" id="VectorBase:PPAI004161"/>
<dbReference type="EMBL" id="AJVK01012910">
    <property type="status" value="NOT_ANNOTATED_CDS"/>
    <property type="molecule type" value="Genomic_DNA"/>
</dbReference>
<keyword evidence="3" id="KW-1185">Reference proteome</keyword>
<organism evidence="2 3">
    <name type="scientific">Phlebotomus papatasi</name>
    <name type="common">Sandfly</name>
    <dbReference type="NCBI Taxonomy" id="29031"/>
    <lineage>
        <taxon>Eukaryota</taxon>
        <taxon>Metazoa</taxon>
        <taxon>Ecdysozoa</taxon>
        <taxon>Arthropoda</taxon>
        <taxon>Hexapoda</taxon>
        <taxon>Insecta</taxon>
        <taxon>Pterygota</taxon>
        <taxon>Neoptera</taxon>
        <taxon>Endopterygota</taxon>
        <taxon>Diptera</taxon>
        <taxon>Nematocera</taxon>
        <taxon>Psychodoidea</taxon>
        <taxon>Psychodidae</taxon>
        <taxon>Phlebotomus</taxon>
        <taxon>Phlebotomus</taxon>
    </lineage>
</organism>
<feature type="region of interest" description="Disordered" evidence="1">
    <location>
        <begin position="60"/>
        <end position="86"/>
    </location>
</feature>
<evidence type="ECO:0000313" key="2">
    <source>
        <dbReference type="EnsemblMetazoa" id="PPAI004161-PA"/>
    </source>
</evidence>
<name>A0A1B0D949_PHLPP</name>
<sequence>MSIKALEPQELLYWRSAGSLQESKLCCDEEEDSSGCEFVQASAEDTVTKREERIEIVDDGPVTDELGEDTDIYQGEESQVRREKRQKEDFKPEELVLYFNNHLNKWTKAKVVRQKSRVTWVVNIGGALRVVHRDHLKKYHRSFLTSPEALPSQDLNPDEETEIASDAEFESCDDGEDDPTWKPESEPTPSEDEESIEDQPVRRIKL</sequence>
<accession>A0A1B0D949</accession>